<dbReference type="InterPro" id="IPR011006">
    <property type="entry name" value="CheY-like_superfamily"/>
</dbReference>
<comment type="function">
    <text evidence="4">May play the central regulatory role in sporulation. It may be an element of the effector pathway responsible for the activation of sporulation genes in response to nutritional stress. Spo0A may act in concert with spo0H (a sigma factor) to control the expression of some genes that are critical to the sporulation process.</text>
</comment>
<dbReference type="SMART" id="SM00448">
    <property type="entry name" value="REC"/>
    <property type="match status" value="1"/>
</dbReference>
<dbReference type="PROSITE" id="PS50110">
    <property type="entry name" value="RESPONSE_REGULATORY"/>
    <property type="match status" value="1"/>
</dbReference>
<accession>A0A9D1K0K2</accession>
<feature type="modified residue" description="4-aspartylphosphate" evidence="5">
    <location>
        <position position="55"/>
    </location>
</feature>
<dbReference type="EMBL" id="DVJP01000033">
    <property type="protein sequence ID" value="HIS76133.1"/>
    <property type="molecule type" value="Genomic_DNA"/>
</dbReference>
<reference evidence="7" key="2">
    <citation type="journal article" date="2021" name="PeerJ">
        <title>Extensive microbial diversity within the chicken gut microbiome revealed by metagenomics and culture.</title>
        <authorList>
            <person name="Gilroy R."/>
            <person name="Ravi A."/>
            <person name="Getino M."/>
            <person name="Pursley I."/>
            <person name="Horton D.L."/>
            <person name="Alikhan N.F."/>
            <person name="Baker D."/>
            <person name="Gharbi K."/>
            <person name="Hall N."/>
            <person name="Watson M."/>
            <person name="Adriaenssens E.M."/>
            <person name="Foster-Nyarko E."/>
            <person name="Jarju S."/>
            <person name="Secka A."/>
            <person name="Antonio M."/>
            <person name="Oren A."/>
            <person name="Chaudhuri R.R."/>
            <person name="La Ragione R."/>
            <person name="Hildebrand F."/>
            <person name="Pallen M.J."/>
        </authorList>
    </citation>
    <scope>NUCLEOTIDE SEQUENCE</scope>
    <source>
        <strain evidence="7">CHK199-13235</strain>
    </source>
</reference>
<dbReference type="PANTHER" id="PTHR42713">
    <property type="entry name" value="HISTIDINE KINASE-RELATED"/>
    <property type="match status" value="1"/>
</dbReference>
<dbReference type="AlphaFoldDB" id="A0A9D1K0K2"/>
<dbReference type="InterPro" id="IPR051552">
    <property type="entry name" value="HptR"/>
</dbReference>
<dbReference type="Proteomes" id="UP000824002">
    <property type="component" value="Unassembled WGS sequence"/>
</dbReference>
<evidence type="ECO:0000256" key="1">
    <source>
        <dbReference type="ARBA" id="ARBA00018672"/>
    </source>
</evidence>
<feature type="domain" description="Response regulatory" evidence="6">
    <location>
        <begin position="3"/>
        <end position="120"/>
    </location>
</feature>
<dbReference type="GO" id="GO:0003677">
    <property type="term" value="F:DNA binding"/>
    <property type="evidence" value="ECO:0007669"/>
    <property type="project" value="UniProtKB-KW"/>
</dbReference>
<dbReference type="SUPFAM" id="SSF52172">
    <property type="entry name" value="CheY-like"/>
    <property type="match status" value="1"/>
</dbReference>
<dbReference type="Pfam" id="PF00072">
    <property type="entry name" value="Response_reg"/>
    <property type="match status" value="1"/>
</dbReference>
<dbReference type="InterPro" id="IPR001789">
    <property type="entry name" value="Sig_transdc_resp-reg_receiver"/>
</dbReference>
<comment type="caution">
    <text evidence="7">The sequence shown here is derived from an EMBL/GenBank/DDBJ whole genome shotgun (WGS) entry which is preliminary data.</text>
</comment>
<evidence type="ECO:0000259" key="6">
    <source>
        <dbReference type="PROSITE" id="PS50110"/>
    </source>
</evidence>
<keyword evidence="3" id="KW-0238">DNA-binding</keyword>
<gene>
    <name evidence="7" type="ORF">IAB51_04890</name>
</gene>
<evidence type="ECO:0000256" key="3">
    <source>
        <dbReference type="ARBA" id="ARBA00023125"/>
    </source>
</evidence>
<evidence type="ECO:0000313" key="8">
    <source>
        <dbReference type="Proteomes" id="UP000824002"/>
    </source>
</evidence>
<reference evidence="7" key="1">
    <citation type="submission" date="2020-10" db="EMBL/GenBank/DDBJ databases">
        <authorList>
            <person name="Gilroy R."/>
        </authorList>
    </citation>
    <scope>NUCLEOTIDE SEQUENCE</scope>
    <source>
        <strain evidence="7">CHK199-13235</strain>
    </source>
</reference>
<proteinExistence type="predicted"/>
<organism evidence="7 8">
    <name type="scientific">Candidatus Merdivicinus excrementipullorum</name>
    <dbReference type="NCBI Taxonomy" id="2840867"/>
    <lineage>
        <taxon>Bacteria</taxon>
        <taxon>Bacillati</taxon>
        <taxon>Bacillota</taxon>
        <taxon>Clostridia</taxon>
        <taxon>Eubacteriales</taxon>
        <taxon>Oscillospiraceae</taxon>
        <taxon>Oscillospiraceae incertae sedis</taxon>
        <taxon>Candidatus Merdivicinus</taxon>
    </lineage>
</organism>
<dbReference type="CDD" id="cd17536">
    <property type="entry name" value="REC_YesN-like"/>
    <property type="match status" value="1"/>
</dbReference>
<evidence type="ECO:0000256" key="2">
    <source>
        <dbReference type="ARBA" id="ARBA00022490"/>
    </source>
</evidence>
<evidence type="ECO:0000256" key="5">
    <source>
        <dbReference type="PROSITE-ProRule" id="PRU00169"/>
    </source>
</evidence>
<protein>
    <recommendedName>
        <fullName evidence="1">Stage 0 sporulation protein A homolog</fullName>
    </recommendedName>
</protein>
<name>A0A9D1K0K2_9FIRM</name>
<keyword evidence="2" id="KW-0963">Cytoplasm</keyword>
<evidence type="ECO:0000313" key="7">
    <source>
        <dbReference type="EMBL" id="HIS76133.1"/>
    </source>
</evidence>
<evidence type="ECO:0000256" key="4">
    <source>
        <dbReference type="ARBA" id="ARBA00024867"/>
    </source>
</evidence>
<keyword evidence="5" id="KW-0597">Phosphoprotein</keyword>
<dbReference type="Gene3D" id="3.40.50.2300">
    <property type="match status" value="1"/>
</dbReference>
<dbReference type="PANTHER" id="PTHR42713:SF3">
    <property type="entry name" value="TRANSCRIPTIONAL REGULATORY PROTEIN HPTR"/>
    <property type="match status" value="1"/>
</dbReference>
<dbReference type="GO" id="GO:0000160">
    <property type="term" value="P:phosphorelay signal transduction system"/>
    <property type="evidence" value="ECO:0007669"/>
    <property type="project" value="InterPro"/>
</dbReference>
<sequence>MYKILVVDDESLIREDIVYKIGTSNFPVTWLMEAASGEEALEIVREHYPDIMLADIKMDGMNGLQLAEKAGQIAPGMAIIMISGYSDFAFAQSAIRLGVQNYLLKPVKAAELAKALSQAAARLRQAQEQRGLSAANYVLTQRCENYQLREKVNAFINEGFCQNTGEIQSLLPQDAVWFQLWNIRMVEREISIDRDTGGGISFTGPAILSGKSAMQRAPAAYCRWRRQGWDTASWCWPRLLRKRRRMRRNGCLRWQGGSGICWSRAWAYRRPSASAA</sequence>